<protein>
    <recommendedName>
        <fullName evidence="7">Anaerobic ribonucleoside-triphosphate reductase-activating protein</fullName>
        <ecNumber evidence="7">1.97.1.-</ecNumber>
    </recommendedName>
</protein>
<dbReference type="SFLD" id="SFLDG01066">
    <property type="entry name" value="organic_radical-activating_enz"/>
    <property type="match status" value="1"/>
</dbReference>
<name>A0A2K9P3M8_9FIRM</name>
<dbReference type="PANTHER" id="PTHR30352:SF2">
    <property type="entry name" value="ANAEROBIC RIBONUCLEOSIDE-TRIPHOSPHATE REDUCTASE-ACTIVATING PROTEIN"/>
    <property type="match status" value="1"/>
</dbReference>
<dbReference type="SFLD" id="SFLDG01063">
    <property type="entry name" value="activating_enzymes__group_1"/>
    <property type="match status" value="1"/>
</dbReference>
<comment type="cofactor">
    <cofactor evidence="1">
        <name>[4Fe-4S] cluster</name>
        <dbReference type="ChEBI" id="CHEBI:49883"/>
    </cofactor>
</comment>
<dbReference type="GO" id="GO:0046872">
    <property type="term" value="F:metal ion binding"/>
    <property type="evidence" value="ECO:0007669"/>
    <property type="project" value="UniProtKB-KW"/>
</dbReference>
<evidence type="ECO:0000256" key="6">
    <source>
        <dbReference type="ARBA" id="ARBA00023014"/>
    </source>
</evidence>
<dbReference type="InterPro" id="IPR013785">
    <property type="entry name" value="Aldolase_TIM"/>
</dbReference>
<comment type="function">
    <text evidence="7">Activation of anaerobic ribonucleoside-triphosphate reductase under anaerobic conditions by generation of an organic free radical, using S-adenosylmethionine and reduced flavodoxin as cosubstrates to produce 5'-deoxy-adenosine.</text>
</comment>
<proteinExistence type="inferred from homology"/>
<evidence type="ECO:0000256" key="2">
    <source>
        <dbReference type="ARBA" id="ARBA00022485"/>
    </source>
</evidence>
<keyword evidence="5" id="KW-0408">Iron</keyword>
<comment type="similarity">
    <text evidence="7">Belongs to the organic radical-activating enzymes family.</text>
</comment>
<dbReference type="GeneID" id="98063096"/>
<evidence type="ECO:0000256" key="5">
    <source>
        <dbReference type="ARBA" id="ARBA00023004"/>
    </source>
</evidence>
<evidence type="ECO:0000256" key="3">
    <source>
        <dbReference type="ARBA" id="ARBA00022691"/>
    </source>
</evidence>
<dbReference type="Gene3D" id="3.20.20.70">
    <property type="entry name" value="Aldolase class I"/>
    <property type="match status" value="1"/>
</dbReference>
<dbReference type="KEGG" id="mpec:B9O19_01709"/>
<keyword evidence="3" id="KW-0949">S-adenosyl-L-methionine</keyword>
<dbReference type="RefSeq" id="WP_102366029.1">
    <property type="nucleotide sequence ID" value="NZ_CP020991.1"/>
</dbReference>
<dbReference type="AlphaFoldDB" id="A0A2K9P3M8"/>
<dbReference type="InterPro" id="IPR034457">
    <property type="entry name" value="Organic_radical-activating"/>
</dbReference>
<dbReference type="SUPFAM" id="SSF102114">
    <property type="entry name" value="Radical SAM enzymes"/>
    <property type="match status" value="1"/>
</dbReference>
<evidence type="ECO:0000256" key="7">
    <source>
        <dbReference type="PIRNR" id="PIRNR000368"/>
    </source>
</evidence>
<dbReference type="Proteomes" id="UP000235589">
    <property type="component" value="Chromosome"/>
</dbReference>
<keyword evidence="7" id="KW-0560">Oxidoreductase</keyword>
<dbReference type="GO" id="GO:0043365">
    <property type="term" value="F:[formate-C-acetyltransferase]-activating enzyme activity"/>
    <property type="evidence" value="ECO:0007669"/>
    <property type="project" value="InterPro"/>
</dbReference>
<reference evidence="8 9" key="1">
    <citation type="submission" date="2017-04" db="EMBL/GenBank/DDBJ databases">
        <title>Monoglobus pectinilyticus 14 draft genome.</title>
        <authorList>
            <person name="Kim C."/>
            <person name="Rosendale D.I."/>
            <person name="Kelly W.J."/>
            <person name="Tannock G.W."/>
            <person name="Patchett M.L."/>
            <person name="Jordens J.Z."/>
        </authorList>
    </citation>
    <scope>NUCLEOTIDE SEQUENCE [LARGE SCALE GENOMIC DNA]</scope>
    <source>
        <strain evidence="8 9">14</strain>
    </source>
</reference>
<sequence length="162" mass="18643">MRYHNITKDDMLNGDGLRVVLWVAGCEHKCEGCHNPITWDPDGGLPFGEDEKSEIFTELDKPHISGITFTGGDPLYQSNINGVETLAKEIKEKYPDKTIWLYTGYNWEDIKDLTVIRYIDILIDGKFVKDKLDPKLHWRGSTNQRVIDVKQSRDDIVLYTKA</sequence>
<dbReference type="NCBIfam" id="TIGR02491">
    <property type="entry name" value="NrdG"/>
    <property type="match status" value="1"/>
</dbReference>
<dbReference type="PANTHER" id="PTHR30352">
    <property type="entry name" value="PYRUVATE FORMATE-LYASE-ACTIVATING ENZYME"/>
    <property type="match status" value="1"/>
</dbReference>
<dbReference type="GO" id="GO:0051539">
    <property type="term" value="F:4 iron, 4 sulfur cluster binding"/>
    <property type="evidence" value="ECO:0007669"/>
    <property type="project" value="UniProtKB-KW"/>
</dbReference>
<dbReference type="InterPro" id="IPR012837">
    <property type="entry name" value="NrdG"/>
</dbReference>
<keyword evidence="2" id="KW-0004">4Fe-4S</keyword>
<dbReference type="SFLD" id="SFLDF00299">
    <property type="entry name" value="anaerobic_ribonucleoside-triph"/>
    <property type="match status" value="1"/>
</dbReference>
<keyword evidence="9" id="KW-1185">Reference proteome</keyword>
<keyword evidence="4" id="KW-0479">Metal-binding</keyword>
<organism evidence="8 9">
    <name type="scientific">Monoglobus pectinilyticus</name>
    <dbReference type="NCBI Taxonomy" id="1981510"/>
    <lineage>
        <taxon>Bacteria</taxon>
        <taxon>Bacillati</taxon>
        <taxon>Bacillota</taxon>
        <taxon>Clostridia</taxon>
        <taxon>Monoglobales</taxon>
        <taxon>Monoglobaceae</taxon>
        <taxon>Monoglobus</taxon>
    </lineage>
</organism>
<keyword evidence="6" id="KW-0411">Iron-sulfur</keyword>
<accession>A0A2K9P3M8</accession>
<dbReference type="GO" id="GO:0004748">
    <property type="term" value="F:ribonucleoside-diphosphate reductase activity, thioredoxin disulfide as acceptor"/>
    <property type="evidence" value="ECO:0007669"/>
    <property type="project" value="TreeGrafter"/>
</dbReference>
<dbReference type="Pfam" id="PF13353">
    <property type="entry name" value="Fer4_12"/>
    <property type="match status" value="1"/>
</dbReference>
<evidence type="ECO:0000256" key="1">
    <source>
        <dbReference type="ARBA" id="ARBA00001966"/>
    </source>
</evidence>
<evidence type="ECO:0000313" key="9">
    <source>
        <dbReference type="Proteomes" id="UP000235589"/>
    </source>
</evidence>
<gene>
    <name evidence="8" type="ORF">B9O19_01709</name>
</gene>
<dbReference type="EMBL" id="CP020991">
    <property type="protein sequence ID" value="AUO19863.1"/>
    <property type="molecule type" value="Genomic_DNA"/>
</dbReference>
<dbReference type="EC" id="1.97.1.-" evidence="7"/>
<evidence type="ECO:0000313" key="8">
    <source>
        <dbReference type="EMBL" id="AUO19863.1"/>
    </source>
</evidence>
<dbReference type="SFLD" id="SFLDS00029">
    <property type="entry name" value="Radical_SAM"/>
    <property type="match status" value="1"/>
</dbReference>
<dbReference type="InterPro" id="IPR007197">
    <property type="entry name" value="rSAM"/>
</dbReference>
<evidence type="ECO:0000256" key="4">
    <source>
        <dbReference type="ARBA" id="ARBA00022723"/>
    </source>
</evidence>
<dbReference type="PIRSF" id="PIRSF000368">
    <property type="entry name" value="NrdG"/>
    <property type="match status" value="1"/>
</dbReference>
<dbReference type="InterPro" id="IPR058240">
    <property type="entry name" value="rSAM_sf"/>
</dbReference>
<dbReference type="CDD" id="cd01335">
    <property type="entry name" value="Radical_SAM"/>
    <property type="match status" value="1"/>
</dbReference>
<dbReference type="OrthoDB" id="9782387at2"/>